<organism evidence="7 8">
    <name type="scientific">Tieghemiomyces parasiticus</name>
    <dbReference type="NCBI Taxonomy" id="78921"/>
    <lineage>
        <taxon>Eukaryota</taxon>
        <taxon>Fungi</taxon>
        <taxon>Fungi incertae sedis</taxon>
        <taxon>Zoopagomycota</taxon>
        <taxon>Kickxellomycotina</taxon>
        <taxon>Dimargaritomycetes</taxon>
        <taxon>Dimargaritales</taxon>
        <taxon>Dimargaritaceae</taxon>
        <taxon>Tieghemiomyces</taxon>
    </lineage>
</organism>
<dbReference type="GO" id="GO:0016020">
    <property type="term" value="C:membrane"/>
    <property type="evidence" value="ECO:0007669"/>
    <property type="project" value="TreeGrafter"/>
</dbReference>
<feature type="region of interest" description="Disordered" evidence="5">
    <location>
        <begin position="280"/>
        <end position="314"/>
    </location>
</feature>
<keyword evidence="3" id="KW-0560">Oxidoreductase</keyword>
<dbReference type="InterPro" id="IPR057326">
    <property type="entry name" value="KR_dom"/>
</dbReference>
<dbReference type="PROSITE" id="PS00061">
    <property type="entry name" value="ADH_SHORT"/>
    <property type="match status" value="1"/>
</dbReference>
<dbReference type="PANTHER" id="PTHR44196">
    <property type="entry name" value="DEHYDROGENASE/REDUCTASE SDR FAMILY MEMBER 7B"/>
    <property type="match status" value="1"/>
</dbReference>
<protein>
    <recommendedName>
        <fullName evidence="6">Ketoreductase domain-containing protein</fullName>
    </recommendedName>
</protein>
<comment type="function">
    <text evidence="4">Putative oxidoreductase.</text>
</comment>
<dbReference type="EMBL" id="JANBPT010001384">
    <property type="protein sequence ID" value="KAJ1908489.1"/>
    <property type="molecule type" value="Genomic_DNA"/>
</dbReference>
<dbReference type="GO" id="GO:0016491">
    <property type="term" value="F:oxidoreductase activity"/>
    <property type="evidence" value="ECO:0007669"/>
    <property type="project" value="UniProtKB-KW"/>
</dbReference>
<dbReference type="Gene3D" id="3.40.50.720">
    <property type="entry name" value="NAD(P)-binding Rossmann-like Domain"/>
    <property type="match status" value="1"/>
</dbReference>
<accession>A0A9W7ZRI8</accession>
<dbReference type="PRINTS" id="PR00081">
    <property type="entry name" value="GDHRDH"/>
</dbReference>
<comment type="similarity">
    <text evidence="1">Belongs to the short-chain dehydrogenases/reductases (SDR) family.</text>
</comment>
<comment type="caution">
    <text evidence="7">The sequence shown here is derived from an EMBL/GenBank/DDBJ whole genome shotgun (WGS) entry which is preliminary data.</text>
</comment>
<evidence type="ECO:0000256" key="1">
    <source>
        <dbReference type="ARBA" id="ARBA00006484"/>
    </source>
</evidence>
<sequence length="370" mass="39444">MAHFATCTTWTAALISAGLGYLTYSQLRPLPRRAGTQAPTETVVIAGASSGLGREVALQYAARGARILLVARRHELLASLAAECTSAADAHPATQVAYHVADISDPVDVAATAEAWATSLSNDNEIGSPPVLNTLILCAGIISVRPFTEWTASFGECDHPPASLQDRLTRARGQIDRIMGINFSGLVTATQAFLPYLQRAPAGRVVVISSAAGKTGTPTRSLYAASKHALHGFFDSLRIELAAAPRVELTDYPEGQRVSAPVSVCLVCPATIDTDLRRTAVDLPSEPRGATPNAADRHDLQPSPAPTVQVAGSQKRKLSPAACAARVIRAADNTQEREVFIPRFFSVVLWIQLVWPGLLDYLASRKYGMV</sequence>
<evidence type="ECO:0000256" key="3">
    <source>
        <dbReference type="ARBA" id="ARBA00023002"/>
    </source>
</evidence>
<evidence type="ECO:0000256" key="2">
    <source>
        <dbReference type="ARBA" id="ARBA00022857"/>
    </source>
</evidence>
<dbReference type="Pfam" id="PF00106">
    <property type="entry name" value="adh_short"/>
    <property type="match status" value="1"/>
</dbReference>
<dbReference type="OrthoDB" id="1933717at2759"/>
<evidence type="ECO:0000256" key="5">
    <source>
        <dbReference type="SAM" id="MobiDB-lite"/>
    </source>
</evidence>
<evidence type="ECO:0000313" key="8">
    <source>
        <dbReference type="Proteomes" id="UP001150569"/>
    </source>
</evidence>
<dbReference type="InterPro" id="IPR002347">
    <property type="entry name" value="SDR_fam"/>
</dbReference>
<feature type="domain" description="Ketoreductase" evidence="6">
    <location>
        <begin position="41"/>
        <end position="256"/>
    </location>
</feature>
<keyword evidence="2" id="KW-0521">NADP</keyword>
<gene>
    <name evidence="7" type="ORF">IWQ60_011668</name>
</gene>
<proteinExistence type="inferred from homology"/>
<dbReference type="AlphaFoldDB" id="A0A9W7ZRI8"/>
<reference evidence="7" key="1">
    <citation type="submission" date="2022-07" db="EMBL/GenBank/DDBJ databases">
        <title>Phylogenomic reconstructions and comparative analyses of Kickxellomycotina fungi.</title>
        <authorList>
            <person name="Reynolds N.K."/>
            <person name="Stajich J.E."/>
            <person name="Barry K."/>
            <person name="Grigoriev I.V."/>
            <person name="Crous P."/>
            <person name="Smith M.E."/>
        </authorList>
    </citation>
    <scope>NUCLEOTIDE SEQUENCE</scope>
    <source>
        <strain evidence="7">RSA 861</strain>
    </source>
</reference>
<dbReference type="SMART" id="SM00822">
    <property type="entry name" value="PKS_KR"/>
    <property type="match status" value="1"/>
</dbReference>
<evidence type="ECO:0000256" key="4">
    <source>
        <dbReference type="ARBA" id="ARBA00037096"/>
    </source>
</evidence>
<evidence type="ECO:0000259" key="6">
    <source>
        <dbReference type="SMART" id="SM00822"/>
    </source>
</evidence>
<dbReference type="Proteomes" id="UP001150569">
    <property type="component" value="Unassembled WGS sequence"/>
</dbReference>
<dbReference type="InterPro" id="IPR020904">
    <property type="entry name" value="Sc_DH/Rdtase_CS"/>
</dbReference>
<dbReference type="InterPro" id="IPR036291">
    <property type="entry name" value="NAD(P)-bd_dom_sf"/>
</dbReference>
<name>A0A9W7ZRI8_9FUNG</name>
<dbReference type="SUPFAM" id="SSF51735">
    <property type="entry name" value="NAD(P)-binding Rossmann-fold domains"/>
    <property type="match status" value="1"/>
</dbReference>
<evidence type="ECO:0000313" key="7">
    <source>
        <dbReference type="EMBL" id="KAJ1908489.1"/>
    </source>
</evidence>
<keyword evidence="8" id="KW-1185">Reference proteome</keyword>
<dbReference type="PANTHER" id="PTHR44196:SF1">
    <property type="entry name" value="DEHYDROGENASE_REDUCTASE SDR FAMILY MEMBER 7B"/>
    <property type="match status" value="1"/>
</dbReference>